<reference evidence="4" key="1">
    <citation type="submission" date="2018-04" db="EMBL/GenBank/DDBJ databases">
        <authorList>
            <person name="Liu S."/>
            <person name="Wang Z."/>
            <person name="Li J."/>
        </authorList>
    </citation>
    <scope>NUCLEOTIDE SEQUENCE [LARGE SCALE GENOMIC DNA]</scope>
    <source>
        <strain evidence="4">2189</strain>
    </source>
</reference>
<feature type="region of interest" description="Disordered" evidence="1">
    <location>
        <begin position="1"/>
        <end position="20"/>
    </location>
</feature>
<feature type="transmembrane region" description="Helical" evidence="2">
    <location>
        <begin position="316"/>
        <end position="336"/>
    </location>
</feature>
<feature type="compositionally biased region" description="Low complexity" evidence="1">
    <location>
        <begin position="11"/>
        <end position="20"/>
    </location>
</feature>
<name>A0A2U1T4P2_9CORY</name>
<feature type="transmembrane region" description="Helical" evidence="2">
    <location>
        <begin position="183"/>
        <end position="212"/>
    </location>
</feature>
<keyword evidence="2" id="KW-0812">Transmembrane</keyword>
<evidence type="ECO:0008006" key="5">
    <source>
        <dbReference type="Google" id="ProtNLM"/>
    </source>
</evidence>
<dbReference type="RefSeq" id="WP_108430735.1">
    <property type="nucleotide sequence ID" value="NZ_QEEZ01000022.1"/>
</dbReference>
<keyword evidence="4" id="KW-1185">Reference proteome</keyword>
<feature type="compositionally biased region" description="Polar residues" evidence="1">
    <location>
        <begin position="1"/>
        <end position="10"/>
    </location>
</feature>
<feature type="transmembrane region" description="Helical" evidence="2">
    <location>
        <begin position="97"/>
        <end position="120"/>
    </location>
</feature>
<feature type="transmembrane region" description="Helical" evidence="2">
    <location>
        <begin position="348"/>
        <end position="366"/>
    </location>
</feature>
<comment type="caution">
    <text evidence="3">The sequence shown here is derived from an EMBL/GenBank/DDBJ whole genome shotgun (WGS) entry which is preliminary data.</text>
</comment>
<keyword evidence="2" id="KW-1133">Transmembrane helix</keyword>
<feature type="transmembrane region" description="Helical" evidence="2">
    <location>
        <begin position="127"/>
        <end position="148"/>
    </location>
</feature>
<evidence type="ECO:0000313" key="3">
    <source>
        <dbReference type="EMBL" id="PWC00969.1"/>
    </source>
</evidence>
<feature type="transmembrane region" description="Helical" evidence="2">
    <location>
        <begin position="373"/>
        <end position="393"/>
    </location>
</feature>
<protein>
    <recommendedName>
        <fullName evidence="5">Glycosyltransferase RgtA/B/C/D-like domain-containing protein</fullName>
    </recommendedName>
</protein>
<dbReference type="EMBL" id="QEEZ01000022">
    <property type="protein sequence ID" value="PWC00969.1"/>
    <property type="molecule type" value="Genomic_DNA"/>
</dbReference>
<accession>A0A2U1T4P2</accession>
<dbReference type="Proteomes" id="UP000244989">
    <property type="component" value="Unassembled WGS sequence"/>
</dbReference>
<feature type="transmembrane region" description="Helical" evidence="2">
    <location>
        <begin position="224"/>
        <end position="242"/>
    </location>
</feature>
<gene>
    <name evidence="3" type="ORF">DF222_09820</name>
</gene>
<dbReference type="AlphaFoldDB" id="A0A2U1T4P2"/>
<evidence type="ECO:0000313" key="4">
    <source>
        <dbReference type="Proteomes" id="UP000244989"/>
    </source>
</evidence>
<evidence type="ECO:0000256" key="2">
    <source>
        <dbReference type="SAM" id="Phobius"/>
    </source>
</evidence>
<keyword evidence="2" id="KW-0472">Membrane</keyword>
<feature type="transmembrane region" description="Helical" evidence="2">
    <location>
        <begin position="254"/>
        <end position="271"/>
    </location>
</feature>
<dbReference type="KEGG" id="cyz:C3B44_01125"/>
<feature type="transmembrane region" description="Helical" evidence="2">
    <location>
        <begin position="291"/>
        <end position="309"/>
    </location>
</feature>
<evidence type="ECO:0000256" key="1">
    <source>
        <dbReference type="SAM" id="MobiDB-lite"/>
    </source>
</evidence>
<organism evidence="3 4">
    <name type="scientific">Corynebacterium yudongzhengii</name>
    <dbReference type="NCBI Taxonomy" id="2080740"/>
    <lineage>
        <taxon>Bacteria</taxon>
        <taxon>Bacillati</taxon>
        <taxon>Actinomycetota</taxon>
        <taxon>Actinomycetes</taxon>
        <taxon>Mycobacteriales</taxon>
        <taxon>Corynebacteriaceae</taxon>
        <taxon>Corynebacterium</taxon>
    </lineage>
</organism>
<sequence length="570" mass="60810">MTPQTTTAYTHSSHSSQSSQSNRTHLWPLIVVVIAGLAIRTVVAAQGWFYWDDLILLGTARETPLGELLFTEHDGHLMPGSWLVIWLFAQLTEGFNWPAGVAALGFGNLLAVGAVAYAAWRIRPSSAWWVTGIYALTPLTLPVTTWAAAAVNSLPLHAMMAVWLVHAWLYVRRRHPGDLAIVLLAVFAACLFSERALLAAPASLLLVAAWAWALQRGMLPVAKLSAPLIGPAVVWAVVYALVVGNPSSESRGDFGALVHAGYLDAFLPTLIGGPWDWGRWHPGPPFTDPPLAAVVLGVLAAVLVLLFALTSRALPAVIVVGAYPLLPIMALALARGGDATAAEITQTLRHFAEVAVFVVLTVAVLVRGRLRIPGAVVLVVLAVSSLVSTLTYARSWADQPAGDYFTTLQAQLDERAEPIFDQAVPLEVLLPIAHPYHRLGALLSEEDIGAVTREPALVDAQGNLIAAELYPVRATEQEPGCVSAGKTRTIALDGPLMARDWVIRLNVLTGEDGDFEISIVDGDPVRVAARDGLEQLHISAAGGGEEITVASFDTELCLGRSEVGLLAPSR</sequence>
<feature type="transmembrane region" description="Helical" evidence="2">
    <location>
        <begin position="26"/>
        <end position="51"/>
    </location>
</feature>
<feature type="transmembrane region" description="Helical" evidence="2">
    <location>
        <begin position="154"/>
        <end position="171"/>
    </location>
</feature>
<proteinExistence type="predicted"/>